<reference evidence="1 2" key="1">
    <citation type="submission" date="2016-07" db="EMBL/GenBank/DDBJ databases">
        <title>Multiple horizontal gene transfer events from other fungi enriched the ability of initially mycotrophic Trichoderma (Ascomycota) to feed on dead plant biomass.</title>
        <authorList>
            <consortium name="DOE Joint Genome Institute"/>
            <person name="Aerts A."/>
            <person name="Atanasova L."/>
            <person name="Chenthamara K."/>
            <person name="Zhang J."/>
            <person name="Grujic M."/>
            <person name="Henrissat B."/>
            <person name="Kuo A."/>
            <person name="Salamov A."/>
            <person name="Lipzen A."/>
            <person name="Labutti K."/>
            <person name="Barry K."/>
            <person name="Miao Y."/>
            <person name="Rahimi M.J."/>
            <person name="Shen Q."/>
            <person name="Grigoriev I.V."/>
            <person name="Kubicek C.P."/>
            <person name="Druzhinina I.S."/>
        </authorList>
    </citation>
    <scope>NUCLEOTIDE SEQUENCE [LARGE SCALE GENOMIC DNA]</scope>
    <source>
        <strain evidence="1 2">CBS 433.97</strain>
    </source>
</reference>
<gene>
    <name evidence="1" type="ORF">M441DRAFT_53527</name>
</gene>
<protein>
    <submittedName>
        <fullName evidence="1">Uncharacterized protein</fullName>
    </submittedName>
</protein>
<name>A0A2T3ZPU6_TRIA4</name>
<evidence type="ECO:0000313" key="1">
    <source>
        <dbReference type="EMBL" id="PTB46825.1"/>
    </source>
</evidence>
<organism evidence="1 2">
    <name type="scientific">Trichoderma asperellum (strain ATCC 204424 / CBS 433.97 / NBRC 101777)</name>
    <dbReference type="NCBI Taxonomy" id="1042311"/>
    <lineage>
        <taxon>Eukaryota</taxon>
        <taxon>Fungi</taxon>
        <taxon>Dikarya</taxon>
        <taxon>Ascomycota</taxon>
        <taxon>Pezizomycotina</taxon>
        <taxon>Sordariomycetes</taxon>
        <taxon>Hypocreomycetidae</taxon>
        <taxon>Hypocreales</taxon>
        <taxon>Hypocreaceae</taxon>
        <taxon>Trichoderma</taxon>
    </lineage>
</organism>
<keyword evidence="2" id="KW-1185">Reference proteome</keyword>
<sequence length="78" mass="8979">MCHLPLCIFRSGFPIFSYFVFSSPYSNVATTLFPGLFSRFLIADYCIIETTSDFFLAIQRLDRGISYRPTFSQTILLC</sequence>
<dbReference type="Proteomes" id="UP000240493">
    <property type="component" value="Unassembled WGS sequence"/>
</dbReference>
<accession>A0A2T3ZPU6</accession>
<dbReference type="AlphaFoldDB" id="A0A2T3ZPU6"/>
<evidence type="ECO:0000313" key="2">
    <source>
        <dbReference type="Proteomes" id="UP000240493"/>
    </source>
</evidence>
<dbReference type="EMBL" id="KZ679256">
    <property type="protein sequence ID" value="PTB46825.1"/>
    <property type="molecule type" value="Genomic_DNA"/>
</dbReference>
<proteinExistence type="predicted"/>